<proteinExistence type="predicted"/>
<dbReference type="EMBL" id="QPJJ01000010">
    <property type="protein sequence ID" value="RCW65832.1"/>
    <property type="molecule type" value="Genomic_DNA"/>
</dbReference>
<keyword evidence="4" id="KW-1185">Reference proteome</keyword>
<evidence type="ECO:0000259" key="2">
    <source>
        <dbReference type="Pfam" id="PF07811"/>
    </source>
</evidence>
<keyword evidence="1" id="KW-1133">Transmembrane helix</keyword>
<accession>A0A368XCX2</accession>
<dbReference type="Pfam" id="PF07811">
    <property type="entry name" value="TadE"/>
    <property type="match status" value="1"/>
</dbReference>
<protein>
    <submittedName>
        <fullName evidence="3">TadE-like protein</fullName>
    </submittedName>
</protein>
<reference evidence="3 4" key="1">
    <citation type="submission" date="2018-07" db="EMBL/GenBank/DDBJ databases">
        <title>Genomic Encyclopedia of Type Strains, Phase IV (KMG-IV): sequencing the most valuable type-strain genomes for metagenomic binning, comparative biology and taxonomic classification.</title>
        <authorList>
            <person name="Goeker M."/>
        </authorList>
    </citation>
    <scope>NUCLEOTIDE SEQUENCE [LARGE SCALE GENOMIC DNA]</scope>
    <source>
        <strain evidence="3 4">DSM 27696</strain>
    </source>
</reference>
<evidence type="ECO:0000256" key="1">
    <source>
        <dbReference type="SAM" id="Phobius"/>
    </source>
</evidence>
<evidence type="ECO:0000313" key="4">
    <source>
        <dbReference type="Proteomes" id="UP000252585"/>
    </source>
</evidence>
<feature type="transmembrane region" description="Helical" evidence="1">
    <location>
        <begin position="12"/>
        <end position="37"/>
    </location>
</feature>
<organism evidence="3 4">
    <name type="scientific">Saliterribacillus persicus</name>
    <dbReference type="NCBI Taxonomy" id="930114"/>
    <lineage>
        <taxon>Bacteria</taxon>
        <taxon>Bacillati</taxon>
        <taxon>Bacillota</taxon>
        <taxon>Bacilli</taxon>
        <taxon>Bacillales</taxon>
        <taxon>Bacillaceae</taxon>
        <taxon>Saliterribacillus</taxon>
    </lineage>
</organism>
<feature type="domain" description="TadE-like" evidence="2">
    <location>
        <begin position="13"/>
        <end position="54"/>
    </location>
</feature>
<keyword evidence="1" id="KW-0812">Transmembrane</keyword>
<dbReference type="OrthoDB" id="2467576at2"/>
<comment type="caution">
    <text evidence="3">The sequence shown here is derived from an EMBL/GenBank/DDBJ whole genome shotgun (WGS) entry which is preliminary data.</text>
</comment>
<dbReference type="AlphaFoldDB" id="A0A368XCX2"/>
<dbReference type="InterPro" id="IPR012495">
    <property type="entry name" value="TadE-like_dom"/>
</dbReference>
<gene>
    <name evidence="3" type="ORF">DFR57_11049</name>
</gene>
<dbReference type="Proteomes" id="UP000252585">
    <property type="component" value="Unassembled WGS sequence"/>
</dbReference>
<dbReference type="RefSeq" id="WP_114353497.1">
    <property type="nucleotide sequence ID" value="NZ_QPJJ01000010.1"/>
</dbReference>
<keyword evidence="1" id="KW-0472">Membrane</keyword>
<evidence type="ECO:0000313" key="3">
    <source>
        <dbReference type="EMBL" id="RCW65832.1"/>
    </source>
</evidence>
<name>A0A368XCX2_9BACI</name>
<sequence>MKKFFKQFQNENGALSFEFLGILPLFFMLFIILWQVVASGYAIHTVQSAANEGAKIFAATQDINEAQDAVQQSIGSSDVLNYSSMNVVTLNGNGKFKLNVEAEHYLIFVPDVWRSTTSFSLEESIVSQVLVQ</sequence>